<keyword evidence="2" id="KW-1185">Reference proteome</keyword>
<reference evidence="1 2" key="1">
    <citation type="submission" date="2015-01" db="EMBL/GenBank/DDBJ databases">
        <title>The Genome Sequence of Fonsecaea pedrosoi CBS 271.37.</title>
        <authorList>
            <consortium name="The Broad Institute Genomics Platform"/>
            <person name="Cuomo C."/>
            <person name="de Hoog S."/>
            <person name="Gorbushina A."/>
            <person name="Stielow B."/>
            <person name="Teixiera M."/>
            <person name="Abouelleil A."/>
            <person name="Chapman S.B."/>
            <person name="Priest M."/>
            <person name="Young S.K."/>
            <person name="Wortman J."/>
            <person name="Nusbaum C."/>
            <person name="Birren B."/>
        </authorList>
    </citation>
    <scope>NUCLEOTIDE SEQUENCE [LARGE SCALE GENOMIC DNA]</scope>
    <source>
        <strain evidence="1 2">CBS 271.37</strain>
    </source>
</reference>
<dbReference type="AlphaFoldDB" id="A0A0D2E4Z2"/>
<dbReference type="HOGENOM" id="CLU_044860_2_0_1"/>
<dbReference type="STRING" id="1442368.A0A0D2E4Z2"/>
<sequence length="326" mass="36784">MESQHSEPADTNDGHRRNFGEARRQLAAAMIRLSKMPKTTPDGLDPDFVASRLVSLEIDARKHGQVDSPLPPWLVFHLGHMYFRSLDIHLQADDHWTDEVRCDYFESSQQFVLRWNSKPREVLRTELRSSLHAHLRSLHGHWPDTAAGRFAQENRYCGYVAVKSVSDIFSKRHDPDIALGHPSARYPGVIIEVVGSEKGNALEQHANEYLWHSGGQIRVMVGIKTEFSDEKGNKNKKATFCVWKSQSTTQDGKQSVHAACTVSEVMFRNEEGVPNLDAELRFSLSDFAAPAVIKGFDPFIDHTIPITAGELCAYLKKAEKFETTTD</sequence>
<gene>
    <name evidence="1" type="ORF">Z517_00546</name>
</gene>
<organism evidence="1 2">
    <name type="scientific">Fonsecaea pedrosoi CBS 271.37</name>
    <dbReference type="NCBI Taxonomy" id="1442368"/>
    <lineage>
        <taxon>Eukaryota</taxon>
        <taxon>Fungi</taxon>
        <taxon>Dikarya</taxon>
        <taxon>Ascomycota</taxon>
        <taxon>Pezizomycotina</taxon>
        <taxon>Eurotiomycetes</taxon>
        <taxon>Chaetothyriomycetidae</taxon>
        <taxon>Chaetothyriales</taxon>
        <taxon>Herpotrichiellaceae</taxon>
        <taxon>Fonsecaea</taxon>
    </lineage>
</organism>
<dbReference type="EMBL" id="KN846969">
    <property type="protein sequence ID" value="KIW85156.1"/>
    <property type="molecule type" value="Genomic_DNA"/>
</dbReference>
<dbReference type="RefSeq" id="XP_013288964.1">
    <property type="nucleotide sequence ID" value="XM_013433510.1"/>
</dbReference>
<name>A0A0D2E4Z2_9EURO</name>
<evidence type="ECO:0000313" key="1">
    <source>
        <dbReference type="EMBL" id="KIW85156.1"/>
    </source>
</evidence>
<dbReference type="VEuPathDB" id="FungiDB:Z517_00546"/>
<dbReference type="GeneID" id="25300036"/>
<dbReference type="OrthoDB" id="3485856at2759"/>
<evidence type="ECO:0000313" key="2">
    <source>
        <dbReference type="Proteomes" id="UP000053029"/>
    </source>
</evidence>
<dbReference type="Proteomes" id="UP000053029">
    <property type="component" value="Unassembled WGS sequence"/>
</dbReference>
<protein>
    <submittedName>
        <fullName evidence="1">Uncharacterized protein</fullName>
    </submittedName>
</protein>
<proteinExistence type="predicted"/>
<accession>A0A0D2E4Z2</accession>